<evidence type="ECO:0000313" key="3">
    <source>
        <dbReference type="Proteomes" id="UP001221142"/>
    </source>
</evidence>
<evidence type="ECO:0000313" key="2">
    <source>
        <dbReference type="EMBL" id="KAJ7613960.1"/>
    </source>
</evidence>
<dbReference type="Proteomes" id="UP001221142">
    <property type="component" value="Unassembled WGS sequence"/>
</dbReference>
<evidence type="ECO:0000256" key="1">
    <source>
        <dbReference type="SAM" id="MobiDB-lite"/>
    </source>
</evidence>
<feature type="region of interest" description="Disordered" evidence="1">
    <location>
        <begin position="1"/>
        <end position="30"/>
    </location>
</feature>
<organism evidence="2 3">
    <name type="scientific">Roridomyces roridus</name>
    <dbReference type="NCBI Taxonomy" id="1738132"/>
    <lineage>
        <taxon>Eukaryota</taxon>
        <taxon>Fungi</taxon>
        <taxon>Dikarya</taxon>
        <taxon>Basidiomycota</taxon>
        <taxon>Agaricomycotina</taxon>
        <taxon>Agaricomycetes</taxon>
        <taxon>Agaricomycetidae</taxon>
        <taxon>Agaricales</taxon>
        <taxon>Marasmiineae</taxon>
        <taxon>Mycenaceae</taxon>
        <taxon>Roridomyces</taxon>
    </lineage>
</organism>
<dbReference type="AlphaFoldDB" id="A0AAD7B918"/>
<sequence>DTYAVPPLPHLNPNQPYRDDPGAYYNPYHGPVPQAFNEGAQQEWGNEAIPMTQMAVAGRASPGPQAGRMSPGPQAAYAAGRASPGPQAAYGGASGRMSPGPQAAYGL</sequence>
<feature type="non-terminal residue" evidence="2">
    <location>
        <position position="1"/>
    </location>
</feature>
<comment type="caution">
    <text evidence="2">The sequence shown here is derived from an EMBL/GenBank/DDBJ whole genome shotgun (WGS) entry which is preliminary data.</text>
</comment>
<feature type="region of interest" description="Disordered" evidence="1">
    <location>
        <begin position="57"/>
        <end position="107"/>
    </location>
</feature>
<reference evidence="2" key="1">
    <citation type="submission" date="2023-03" db="EMBL/GenBank/DDBJ databases">
        <title>Massive genome expansion in bonnet fungi (Mycena s.s.) driven by repeated elements and novel gene families across ecological guilds.</title>
        <authorList>
            <consortium name="Lawrence Berkeley National Laboratory"/>
            <person name="Harder C.B."/>
            <person name="Miyauchi S."/>
            <person name="Viragh M."/>
            <person name="Kuo A."/>
            <person name="Thoen E."/>
            <person name="Andreopoulos B."/>
            <person name="Lu D."/>
            <person name="Skrede I."/>
            <person name="Drula E."/>
            <person name="Henrissat B."/>
            <person name="Morin E."/>
            <person name="Kohler A."/>
            <person name="Barry K."/>
            <person name="LaButti K."/>
            <person name="Morin E."/>
            <person name="Salamov A."/>
            <person name="Lipzen A."/>
            <person name="Mereny Z."/>
            <person name="Hegedus B."/>
            <person name="Baldrian P."/>
            <person name="Stursova M."/>
            <person name="Weitz H."/>
            <person name="Taylor A."/>
            <person name="Grigoriev I.V."/>
            <person name="Nagy L.G."/>
            <person name="Martin F."/>
            <person name="Kauserud H."/>
        </authorList>
    </citation>
    <scope>NUCLEOTIDE SEQUENCE</scope>
    <source>
        <strain evidence="2">9284</strain>
    </source>
</reference>
<accession>A0AAD7B918</accession>
<feature type="compositionally biased region" description="Pro residues" evidence="1">
    <location>
        <begin position="1"/>
        <end position="10"/>
    </location>
</feature>
<name>A0AAD7B918_9AGAR</name>
<dbReference type="EMBL" id="JARKIF010000027">
    <property type="protein sequence ID" value="KAJ7613960.1"/>
    <property type="molecule type" value="Genomic_DNA"/>
</dbReference>
<keyword evidence="3" id="KW-1185">Reference proteome</keyword>
<proteinExistence type="predicted"/>
<protein>
    <submittedName>
        <fullName evidence="2">Uncharacterized protein</fullName>
    </submittedName>
</protein>
<gene>
    <name evidence="2" type="ORF">FB45DRAFT_758803</name>
</gene>